<dbReference type="EMBL" id="GETE01000262">
    <property type="protein sequence ID" value="JAT79190.1"/>
    <property type="molecule type" value="Transcribed_RNA"/>
</dbReference>
<organism evidence="1">
    <name type="scientific">Ornithodoros brasiliensis</name>
    <name type="common">Mouro tick</name>
    <dbReference type="NCBI Taxonomy" id="888526"/>
    <lineage>
        <taxon>Eukaryota</taxon>
        <taxon>Metazoa</taxon>
        <taxon>Ecdysozoa</taxon>
        <taxon>Arthropoda</taxon>
        <taxon>Chelicerata</taxon>
        <taxon>Arachnida</taxon>
        <taxon>Acari</taxon>
        <taxon>Parasitiformes</taxon>
        <taxon>Ixodida</taxon>
        <taxon>Ixodoidea</taxon>
        <taxon>Argasidae</taxon>
        <taxon>Ornithodorinae</taxon>
        <taxon>Ornithodoros</taxon>
    </lineage>
</organism>
<proteinExistence type="predicted"/>
<feature type="non-terminal residue" evidence="1">
    <location>
        <position position="1"/>
    </location>
</feature>
<reference evidence="1" key="1">
    <citation type="submission" date="2016-07" db="EMBL/GenBank/DDBJ databases">
        <title>Salivary Glands transcriptome analysis on engorged females of Ornithodoros brasiliensis (Acari:Argasidae).</title>
        <authorList>
            <person name="Simons S.M."/>
            <person name="Carvalho E."/>
            <person name="Junqueira-de-Azevedo I."/>
            <person name="Ho P.L."/>
            <person name="Giovanni D."/>
            <person name="Mendonca R."/>
            <person name="Onofrio V."/>
            <person name="Landulfo G."/>
            <person name="Ramirez D."/>
            <person name="Barros-Battesti D."/>
        </authorList>
    </citation>
    <scope>NUCLEOTIDE SEQUENCE</scope>
    <source>
        <strain evidence="1">Female</strain>
        <tissue evidence="1">Salivary gland</tissue>
    </source>
</reference>
<sequence length="144" mass="13771">SSGSTCSIGAHVARSLGCGSAVLEPPTETGGASSCAVEGATTTVFAWTSGCTEVIGGGVTETSSVLVAATKAVVGTTATSLVWAMGRMLAVGVSRAPDGGPDVCRRALPLEAAATGATGGVSGRTFAVTGSVVPPLDRSTGAAT</sequence>
<protein>
    <submittedName>
        <fullName evidence="1">Uncharacterized protein</fullName>
    </submittedName>
</protein>
<feature type="non-terminal residue" evidence="1">
    <location>
        <position position="144"/>
    </location>
</feature>
<accession>A0A1D2AJ43</accession>
<evidence type="ECO:0000313" key="1">
    <source>
        <dbReference type="EMBL" id="JAT79190.1"/>
    </source>
</evidence>
<dbReference type="AlphaFoldDB" id="A0A1D2AJ43"/>
<name>A0A1D2AJ43_ORNBR</name>